<protein>
    <recommendedName>
        <fullName evidence="7">BHLH domain-containing protein</fullName>
    </recommendedName>
</protein>
<evidence type="ECO:0000256" key="5">
    <source>
        <dbReference type="SAM" id="Coils"/>
    </source>
</evidence>
<evidence type="ECO:0000259" key="7">
    <source>
        <dbReference type="PROSITE" id="PS50888"/>
    </source>
</evidence>
<dbReference type="PANTHER" id="PTHR47336">
    <property type="entry name" value="TRANSCRIPTION FACTOR HMS1-RELATED"/>
    <property type="match status" value="1"/>
</dbReference>
<keyword evidence="2" id="KW-0805">Transcription regulation</keyword>
<dbReference type="GO" id="GO:0032933">
    <property type="term" value="P:SREBP signaling pathway"/>
    <property type="evidence" value="ECO:0007669"/>
    <property type="project" value="InterPro"/>
</dbReference>
<evidence type="ECO:0000256" key="1">
    <source>
        <dbReference type="ARBA" id="ARBA00004123"/>
    </source>
</evidence>
<evidence type="ECO:0000256" key="2">
    <source>
        <dbReference type="ARBA" id="ARBA00023015"/>
    </source>
</evidence>
<feature type="region of interest" description="Disordered" evidence="6">
    <location>
        <begin position="30"/>
        <end position="85"/>
    </location>
</feature>
<dbReference type="InterPro" id="IPR019006">
    <property type="entry name" value="Sre1_C"/>
</dbReference>
<keyword evidence="3" id="KW-0804">Transcription</keyword>
<dbReference type="Pfam" id="PF00010">
    <property type="entry name" value="HLH"/>
    <property type="match status" value="1"/>
</dbReference>
<keyword evidence="5" id="KW-0175">Coiled coil</keyword>
<dbReference type="GO" id="GO:0045944">
    <property type="term" value="P:positive regulation of transcription by RNA polymerase II"/>
    <property type="evidence" value="ECO:0007669"/>
    <property type="project" value="InterPro"/>
</dbReference>
<dbReference type="GO" id="GO:0046983">
    <property type="term" value="F:protein dimerization activity"/>
    <property type="evidence" value="ECO:0007669"/>
    <property type="project" value="InterPro"/>
</dbReference>
<dbReference type="EMBL" id="MU251949">
    <property type="protein sequence ID" value="KAG9228405.1"/>
    <property type="molecule type" value="Genomic_DNA"/>
</dbReference>
<dbReference type="CDD" id="cd11399">
    <property type="entry name" value="bHLHzip_scHMS1_like"/>
    <property type="match status" value="1"/>
</dbReference>
<dbReference type="GO" id="GO:0003690">
    <property type="term" value="F:double-stranded DNA binding"/>
    <property type="evidence" value="ECO:0007669"/>
    <property type="project" value="UniProtKB-ARBA"/>
</dbReference>
<dbReference type="SUPFAM" id="SSF47459">
    <property type="entry name" value="HLH, helix-loop-helix DNA-binding domain"/>
    <property type="match status" value="1"/>
</dbReference>
<dbReference type="GO" id="GO:0005634">
    <property type="term" value="C:nucleus"/>
    <property type="evidence" value="ECO:0007669"/>
    <property type="project" value="UniProtKB-SubCell"/>
</dbReference>
<dbReference type="InterPro" id="IPR036638">
    <property type="entry name" value="HLH_DNA-bd_sf"/>
</dbReference>
<feature type="domain" description="BHLH" evidence="7">
    <location>
        <begin position="152"/>
        <end position="226"/>
    </location>
</feature>
<sequence>MSSKSTLDPSALSAISTGFDINNFEDTVAFTDTPLEDGPLFPPDWDQQDTPPPFVEENLYSTPLSWDPPEQKVEPPPPTPYTTMNTLTPALQEKLRNIAMPQHLQYRGHTSPNSTVSYKSNSISSPEHDGRKRKSSTSADDEDDDDEAHPPVKKTAHNMIEKRYRTNLNDKIAALRDSVPSLRIMTKSARGEDTADDREELHGLTPAHKLNKATVLSKATEYINHLEKRNKRLLEENTEQKARLAAFETLFRSGSMGFNPNPPMSNPFQYSRDYNTPGPSPTADPQGMMPASDDIRRLQAQANQQSFGAAQDQYLQQQARQNIGPNGWQTSGSYLGKFMCGSLAGIMIMEGFSEAEQSTDTPGGRGLAAMPLQLLKSLSHAIYSSMDLNVVGYHIPAAQSLAYLKIVMYFGTLFYIFLPSLFAKKRRASSDKTQSASLSAAPSLASSIHIRRQAWLTAVQTVWVPRHNFFLEAAALCLKIVKLSIRNFIGADGYAYITGITQGQEAARIKAWEIALDAQLAGGDVEVSKSRLTLTLLASGTLPDTPVRLMLKALHVRVLLWEVGNAGFNGYYMFHEMAAKMARWKWNEAKQLHKLTSNSRGSSKDRSERSEFPEYLEALLEQECDDVLADTICQRAYNLAWNLSTTDNVQGPSDGMDGVVHDYAIRSPLDAVAAWYSSLVLQRALAKSIEKDGDIAEKQTTINSDIALAIKVAPVGSWVQLRALVARAVLSGEKRGASIASSIQALNPFEPKDEKDTTPSLINTTSAIASLPDIKTSLRCAMAIAYLDRFQSPHDPADAHRIINGMVPVNLSLLGFTAAFHLMEKIDAHDKVSISCSASLERLAANLRIWIGGPEGEKSGLDKGTKKFMVERCLTVTKSIIGMEKDAGYETMSDVGSDEGC</sequence>
<gene>
    <name evidence="8" type="ORF">BJ875DRAFT_489895</name>
</gene>
<proteinExistence type="predicted"/>
<evidence type="ECO:0000313" key="8">
    <source>
        <dbReference type="EMBL" id="KAG9228405.1"/>
    </source>
</evidence>
<evidence type="ECO:0000256" key="4">
    <source>
        <dbReference type="ARBA" id="ARBA00023242"/>
    </source>
</evidence>
<evidence type="ECO:0000256" key="3">
    <source>
        <dbReference type="ARBA" id="ARBA00023163"/>
    </source>
</evidence>
<dbReference type="GO" id="GO:0016020">
    <property type="term" value="C:membrane"/>
    <property type="evidence" value="ECO:0007669"/>
    <property type="project" value="UniProtKB-ARBA"/>
</dbReference>
<evidence type="ECO:0000313" key="9">
    <source>
        <dbReference type="Proteomes" id="UP000824998"/>
    </source>
</evidence>
<dbReference type="PROSITE" id="PS50888">
    <property type="entry name" value="BHLH"/>
    <property type="match status" value="1"/>
</dbReference>
<dbReference type="InterPro" id="IPR052099">
    <property type="entry name" value="Regulatory_TF_Diverse"/>
</dbReference>
<evidence type="ECO:0000256" key="6">
    <source>
        <dbReference type="SAM" id="MobiDB-lite"/>
    </source>
</evidence>
<feature type="compositionally biased region" description="Polar residues" evidence="6">
    <location>
        <begin position="108"/>
        <end position="125"/>
    </location>
</feature>
<dbReference type="OrthoDB" id="2133190at2759"/>
<dbReference type="FunFam" id="4.10.280.10:FF:000116">
    <property type="entry name" value="Putative HLH transcription factor"/>
    <property type="match status" value="1"/>
</dbReference>
<reference evidence="8" key="1">
    <citation type="journal article" date="2021" name="IMA Fungus">
        <title>Genomic characterization of three marine fungi, including Emericellopsis atlantica sp. nov. with signatures of a generalist lifestyle and marine biomass degradation.</title>
        <authorList>
            <person name="Hagestad O.C."/>
            <person name="Hou L."/>
            <person name="Andersen J.H."/>
            <person name="Hansen E.H."/>
            <person name="Altermark B."/>
            <person name="Li C."/>
            <person name="Kuhnert E."/>
            <person name="Cox R.J."/>
            <person name="Crous P.W."/>
            <person name="Spatafora J.W."/>
            <person name="Lail K."/>
            <person name="Amirebrahimi M."/>
            <person name="Lipzen A."/>
            <person name="Pangilinan J."/>
            <person name="Andreopoulos W."/>
            <person name="Hayes R.D."/>
            <person name="Ng V."/>
            <person name="Grigoriev I.V."/>
            <person name="Jackson S.A."/>
            <person name="Sutton T.D.S."/>
            <person name="Dobson A.D.W."/>
            <person name="Rama T."/>
        </authorList>
    </citation>
    <scope>NUCLEOTIDE SEQUENCE</scope>
    <source>
        <strain evidence="8">TRa018bII</strain>
    </source>
</reference>
<dbReference type="PANTHER" id="PTHR47336:SF2">
    <property type="entry name" value="TRANSCRIPTION FACTOR HMS1-RELATED"/>
    <property type="match status" value="1"/>
</dbReference>
<keyword evidence="9" id="KW-1185">Reference proteome</keyword>
<feature type="region of interest" description="Disordered" evidence="6">
    <location>
        <begin position="105"/>
        <end position="162"/>
    </location>
</feature>
<dbReference type="Pfam" id="PF09427">
    <property type="entry name" value="DUF2014"/>
    <property type="match status" value="1"/>
</dbReference>
<name>A0A9P8BZY7_9HELO</name>
<dbReference type="Gene3D" id="4.10.280.10">
    <property type="entry name" value="Helix-loop-helix DNA-binding domain"/>
    <property type="match status" value="1"/>
</dbReference>
<organism evidence="8 9">
    <name type="scientific">Amylocarpus encephaloides</name>
    <dbReference type="NCBI Taxonomy" id="45428"/>
    <lineage>
        <taxon>Eukaryota</taxon>
        <taxon>Fungi</taxon>
        <taxon>Dikarya</taxon>
        <taxon>Ascomycota</taxon>
        <taxon>Pezizomycotina</taxon>
        <taxon>Leotiomycetes</taxon>
        <taxon>Helotiales</taxon>
        <taxon>Helotiales incertae sedis</taxon>
        <taxon>Amylocarpus</taxon>
    </lineage>
</organism>
<feature type="coiled-coil region" evidence="5">
    <location>
        <begin position="216"/>
        <end position="250"/>
    </location>
</feature>
<accession>A0A9P8BZY7</accession>
<dbReference type="Proteomes" id="UP000824998">
    <property type="component" value="Unassembled WGS sequence"/>
</dbReference>
<comment type="caution">
    <text evidence="8">The sequence shown here is derived from an EMBL/GenBank/DDBJ whole genome shotgun (WGS) entry which is preliminary data.</text>
</comment>
<comment type="subcellular location">
    <subcellularLocation>
        <location evidence="1">Nucleus</location>
    </subcellularLocation>
</comment>
<dbReference type="InterPro" id="IPR011598">
    <property type="entry name" value="bHLH_dom"/>
</dbReference>
<dbReference type="AlphaFoldDB" id="A0A9P8BZY7"/>
<keyword evidence="4" id="KW-0539">Nucleus</keyword>
<dbReference type="SMART" id="SM00353">
    <property type="entry name" value="HLH"/>
    <property type="match status" value="1"/>
</dbReference>